<dbReference type="PANTHER" id="PTHR10775:SF185">
    <property type="entry name" value="OS08G0208400 PROTEIN"/>
    <property type="match status" value="1"/>
</dbReference>
<feature type="domain" description="DUF4216" evidence="2">
    <location>
        <begin position="386"/>
        <end position="457"/>
    </location>
</feature>
<dbReference type="EMBL" id="QZWG01000010">
    <property type="protein sequence ID" value="RZB87135.1"/>
    <property type="molecule type" value="Genomic_DNA"/>
</dbReference>
<evidence type="ECO:0000313" key="4">
    <source>
        <dbReference type="EMBL" id="RZB87135.1"/>
    </source>
</evidence>
<dbReference type="Proteomes" id="UP000289340">
    <property type="component" value="Chromosome 10"/>
</dbReference>
<sequence length="556" mass="64196">MYEHLIINGIKRDYVIWEHHGEVISEPDEFDDDDQNNCNDGVRDMLHDLGSAMNIENITGAEEINYTTGTDTNSVNKEEDKFSKLFFIAEQELYPGCGCENFSKLSFIVQLLNIKCLFGLSGKAIDALLSLLAKAFPQGNKVHVSYYEARKFIRELGLDYVKIDACLNDCILYRGPTTPGNDIDVYLQPLIEELKELWEKGVVTYDASTKETFRLYASILWTINDFSAYGNLSGWSTKGRYVCPCCNMDTWSSWLLNGGKFSYMGSRQFLPHDHSWRNNAKAFDGKKEKQSAPKPLSEDDIIEQYQHFDQGRQKDNIKSRFDLECMGIRHELHATMIEEVDEARIVGPVQYRWMYPIERYLRRLKLYLHGVETRLNRPRRNYEDIIELSYSGGNNVVLFKCDWWDVSSKRGHSINKYGFFLINSNCKMRTNEPYVLASQAQQVYYVKDTKDPNWLVVVKTKPRDLYDVPEKATLEACQENDDIDSIPFTSNVLDNNQGLSLDRNDLVRSIVDGKPVVPSEVVDREEEEESDDEIIDLAKDEESDYINEANNSDDDY</sequence>
<proteinExistence type="predicted"/>
<evidence type="ECO:0000313" key="5">
    <source>
        <dbReference type="Proteomes" id="UP000289340"/>
    </source>
</evidence>
<dbReference type="Pfam" id="PF02992">
    <property type="entry name" value="Transposase_21"/>
    <property type="match status" value="1"/>
</dbReference>
<feature type="region of interest" description="Disordered" evidence="1">
    <location>
        <begin position="518"/>
        <end position="556"/>
    </location>
</feature>
<organism evidence="4 5">
    <name type="scientific">Glycine soja</name>
    <name type="common">Wild soybean</name>
    <dbReference type="NCBI Taxonomy" id="3848"/>
    <lineage>
        <taxon>Eukaryota</taxon>
        <taxon>Viridiplantae</taxon>
        <taxon>Streptophyta</taxon>
        <taxon>Embryophyta</taxon>
        <taxon>Tracheophyta</taxon>
        <taxon>Spermatophyta</taxon>
        <taxon>Magnoliopsida</taxon>
        <taxon>eudicotyledons</taxon>
        <taxon>Gunneridae</taxon>
        <taxon>Pentapetalae</taxon>
        <taxon>rosids</taxon>
        <taxon>fabids</taxon>
        <taxon>Fabales</taxon>
        <taxon>Fabaceae</taxon>
        <taxon>Papilionoideae</taxon>
        <taxon>50 kb inversion clade</taxon>
        <taxon>NPAAA clade</taxon>
        <taxon>indigoferoid/millettioid clade</taxon>
        <taxon>Phaseoleae</taxon>
        <taxon>Glycine</taxon>
        <taxon>Glycine subgen. Soja</taxon>
    </lineage>
</organism>
<dbReference type="AlphaFoldDB" id="A0A445IM64"/>
<feature type="domain" description="DUF4218" evidence="3">
    <location>
        <begin position="336"/>
        <end position="368"/>
    </location>
</feature>
<reference evidence="4 5" key="1">
    <citation type="submission" date="2018-09" db="EMBL/GenBank/DDBJ databases">
        <title>A high-quality reference genome of wild soybean provides a powerful tool to mine soybean genomes.</title>
        <authorList>
            <person name="Xie M."/>
            <person name="Chung C.Y.L."/>
            <person name="Li M.-W."/>
            <person name="Wong F.-L."/>
            <person name="Chan T.-F."/>
            <person name="Lam H.-M."/>
        </authorList>
    </citation>
    <scope>NUCLEOTIDE SEQUENCE [LARGE SCALE GENOMIC DNA]</scope>
    <source>
        <strain evidence="5">cv. W05</strain>
        <tissue evidence="4">Hypocotyl of etiolated seedlings</tissue>
    </source>
</reference>
<protein>
    <recommendedName>
        <fullName evidence="6">DUF4216 domain-containing protein</fullName>
    </recommendedName>
</protein>
<accession>A0A445IM64</accession>
<evidence type="ECO:0000256" key="1">
    <source>
        <dbReference type="SAM" id="MobiDB-lite"/>
    </source>
</evidence>
<feature type="compositionally biased region" description="Acidic residues" evidence="1">
    <location>
        <begin position="523"/>
        <end position="556"/>
    </location>
</feature>
<dbReference type="InterPro" id="IPR025312">
    <property type="entry name" value="DUF4216"/>
</dbReference>
<dbReference type="InterPro" id="IPR004242">
    <property type="entry name" value="Transposase_21"/>
</dbReference>
<keyword evidence="5" id="KW-1185">Reference proteome</keyword>
<gene>
    <name evidence="4" type="ORF">D0Y65_027016</name>
</gene>
<evidence type="ECO:0000259" key="3">
    <source>
        <dbReference type="Pfam" id="PF13960"/>
    </source>
</evidence>
<dbReference type="Pfam" id="PF13960">
    <property type="entry name" value="DUF4218"/>
    <property type="match status" value="1"/>
</dbReference>
<dbReference type="PANTHER" id="PTHR10775">
    <property type="entry name" value="OS08G0208400 PROTEIN"/>
    <property type="match status" value="1"/>
</dbReference>
<evidence type="ECO:0008006" key="6">
    <source>
        <dbReference type="Google" id="ProtNLM"/>
    </source>
</evidence>
<dbReference type="Pfam" id="PF13952">
    <property type="entry name" value="DUF4216"/>
    <property type="match status" value="1"/>
</dbReference>
<evidence type="ECO:0000259" key="2">
    <source>
        <dbReference type="Pfam" id="PF13952"/>
    </source>
</evidence>
<comment type="caution">
    <text evidence="4">The sequence shown here is derived from an EMBL/GenBank/DDBJ whole genome shotgun (WGS) entry which is preliminary data.</text>
</comment>
<dbReference type="InterPro" id="IPR025452">
    <property type="entry name" value="DUF4218"/>
</dbReference>
<name>A0A445IM64_GLYSO</name>